<proteinExistence type="predicted"/>
<gene>
    <name evidence="1" type="ORF">LCGC14_1412490</name>
</gene>
<reference evidence="1" key="1">
    <citation type="journal article" date="2015" name="Nature">
        <title>Complex archaea that bridge the gap between prokaryotes and eukaryotes.</title>
        <authorList>
            <person name="Spang A."/>
            <person name="Saw J.H."/>
            <person name="Jorgensen S.L."/>
            <person name="Zaremba-Niedzwiedzka K."/>
            <person name="Martijn J."/>
            <person name="Lind A.E."/>
            <person name="van Eijk R."/>
            <person name="Schleper C."/>
            <person name="Guy L."/>
            <person name="Ettema T.J."/>
        </authorList>
    </citation>
    <scope>NUCLEOTIDE SEQUENCE</scope>
</reference>
<evidence type="ECO:0000313" key="1">
    <source>
        <dbReference type="EMBL" id="KKM73238.1"/>
    </source>
</evidence>
<name>A0A0F9JU62_9ZZZZ</name>
<accession>A0A0F9JU62</accession>
<organism evidence="1">
    <name type="scientific">marine sediment metagenome</name>
    <dbReference type="NCBI Taxonomy" id="412755"/>
    <lineage>
        <taxon>unclassified sequences</taxon>
        <taxon>metagenomes</taxon>
        <taxon>ecological metagenomes</taxon>
    </lineage>
</organism>
<sequence length="174" mass="19311">MAMRDIDKSDSRQLAELMGIQAGEDEVWGQQELAAMWQHQLSAPVEFDLTAGGVASAEKLTTLTQTARAPINTFADLLHHPDPPLELLELIKQFAKASETDPDRPLPHDIASALYFASICAALTRQGERITKLDDDSLRRGFQWVMDQAWLEERTRTLLRDGLARIECGEAGPG</sequence>
<protein>
    <submittedName>
        <fullName evidence="1">Uncharacterized protein</fullName>
    </submittedName>
</protein>
<comment type="caution">
    <text evidence="1">The sequence shown here is derived from an EMBL/GenBank/DDBJ whole genome shotgun (WGS) entry which is preliminary data.</text>
</comment>
<dbReference type="AlphaFoldDB" id="A0A0F9JU62"/>
<dbReference type="EMBL" id="LAZR01009332">
    <property type="protein sequence ID" value="KKM73238.1"/>
    <property type="molecule type" value="Genomic_DNA"/>
</dbReference>